<keyword evidence="2" id="KW-0813">Transport</keyword>
<dbReference type="Pfam" id="PF01545">
    <property type="entry name" value="Cation_efflux"/>
    <property type="match status" value="1"/>
</dbReference>
<evidence type="ECO:0000256" key="3">
    <source>
        <dbReference type="ARBA" id="ARBA00022692"/>
    </source>
</evidence>
<dbReference type="NCBIfam" id="TIGR01297">
    <property type="entry name" value="CDF"/>
    <property type="match status" value="1"/>
</dbReference>
<proteinExistence type="predicted"/>
<dbReference type="PANTHER" id="PTHR43840:SF15">
    <property type="entry name" value="MITOCHONDRIAL METAL TRANSPORTER 1-RELATED"/>
    <property type="match status" value="1"/>
</dbReference>
<dbReference type="Pfam" id="PF16916">
    <property type="entry name" value="ZT_dimer"/>
    <property type="match status" value="1"/>
</dbReference>
<dbReference type="GeneID" id="4462461"/>
<dbReference type="GO" id="GO:0015093">
    <property type="term" value="F:ferrous iron transmembrane transporter activity"/>
    <property type="evidence" value="ECO:0007669"/>
    <property type="project" value="TreeGrafter"/>
</dbReference>
<evidence type="ECO:0000313" key="11">
    <source>
        <dbReference type="Proteomes" id="UP000000674"/>
    </source>
</evidence>
<dbReference type="SUPFAM" id="SSF161111">
    <property type="entry name" value="Cation efflux protein transmembrane domain-like"/>
    <property type="match status" value="1"/>
</dbReference>
<evidence type="ECO:0000256" key="5">
    <source>
        <dbReference type="ARBA" id="ARBA00023136"/>
    </source>
</evidence>
<dbReference type="RefSeq" id="WP_011695755.1">
    <property type="nucleotide sequence ID" value="NC_008553.1"/>
</dbReference>
<dbReference type="InterPro" id="IPR050291">
    <property type="entry name" value="CDF_Transporter"/>
</dbReference>
<dbReference type="InterPro" id="IPR002524">
    <property type="entry name" value="Cation_efflux"/>
</dbReference>
<dbReference type="GO" id="GO:0015086">
    <property type="term" value="F:cadmium ion transmembrane transporter activity"/>
    <property type="evidence" value="ECO:0007669"/>
    <property type="project" value="TreeGrafter"/>
</dbReference>
<dbReference type="GO" id="GO:0005886">
    <property type="term" value="C:plasma membrane"/>
    <property type="evidence" value="ECO:0007669"/>
    <property type="project" value="TreeGrafter"/>
</dbReference>
<dbReference type="Gene3D" id="3.30.70.1350">
    <property type="entry name" value="Cation efflux protein, cytoplasmic domain"/>
    <property type="match status" value="1"/>
</dbReference>
<evidence type="ECO:0000256" key="1">
    <source>
        <dbReference type="ARBA" id="ARBA00004141"/>
    </source>
</evidence>
<keyword evidence="4 6" id="KW-1133">Transmembrane helix</keyword>
<evidence type="ECO:0000256" key="6">
    <source>
        <dbReference type="SAM" id="Phobius"/>
    </source>
</evidence>
<dbReference type="KEGG" id="mtp:Mthe_0567"/>
<feature type="transmembrane region" description="Helical" evidence="6">
    <location>
        <begin position="45"/>
        <end position="64"/>
    </location>
</feature>
<reference evidence="10 11" key="1">
    <citation type="submission" date="2006-10" db="EMBL/GenBank/DDBJ databases">
        <title>Complete sequence of Methanosaeta thermophila PT.</title>
        <authorList>
            <consortium name="US DOE Joint Genome Institute"/>
            <person name="Copeland A."/>
            <person name="Lucas S."/>
            <person name="Lapidus A."/>
            <person name="Barry K."/>
            <person name="Detter J.C."/>
            <person name="Glavina del Rio T."/>
            <person name="Hammon N."/>
            <person name="Israni S."/>
            <person name="Pitluck S."/>
            <person name="Chain P."/>
            <person name="Malfatti S."/>
            <person name="Shin M."/>
            <person name="Vergez L."/>
            <person name="Schmutz J."/>
            <person name="Larimer F."/>
            <person name="Land M."/>
            <person name="Hauser L."/>
            <person name="Kyrpides N."/>
            <person name="Kim E."/>
            <person name="Smith K.S."/>
            <person name="Ingram-Smith C."/>
            <person name="Richardson P."/>
        </authorList>
    </citation>
    <scope>NUCLEOTIDE SEQUENCE [LARGE SCALE GENOMIC DNA]</scope>
    <source>
        <strain evidence="11">DSM 6194 / JCM 14653 / NBRC 101360 / PT</strain>
    </source>
</reference>
<organism evidence="10 11">
    <name type="scientific">Methanothrix thermoacetophila (strain DSM 6194 / JCM 14653 / NBRC 101360 / PT)</name>
    <name type="common">Methanosaeta thermophila</name>
    <dbReference type="NCBI Taxonomy" id="349307"/>
    <lineage>
        <taxon>Archaea</taxon>
        <taxon>Methanobacteriati</taxon>
        <taxon>Methanobacteriota</taxon>
        <taxon>Stenosarchaea group</taxon>
        <taxon>Methanomicrobia</taxon>
        <taxon>Methanotrichales</taxon>
        <taxon>Methanotrichaceae</taxon>
        <taxon>Methanothrix</taxon>
    </lineage>
</organism>
<evidence type="ECO:0000256" key="2">
    <source>
        <dbReference type="ARBA" id="ARBA00022448"/>
    </source>
</evidence>
<evidence type="ECO:0000259" key="7">
    <source>
        <dbReference type="Pfam" id="PF01545"/>
    </source>
</evidence>
<dbReference type="InterPro" id="IPR003731">
    <property type="entry name" value="Di-Nase_FeMo-co_biosynth"/>
</dbReference>
<feature type="transmembrane region" description="Helical" evidence="6">
    <location>
        <begin position="115"/>
        <end position="135"/>
    </location>
</feature>
<dbReference type="SUPFAM" id="SSF160240">
    <property type="entry name" value="Cation efflux protein cytoplasmic domain-like"/>
    <property type="match status" value="1"/>
</dbReference>
<dbReference type="AlphaFoldDB" id="A0B6N4"/>
<evidence type="ECO:0000259" key="9">
    <source>
        <dbReference type="Pfam" id="PF16916"/>
    </source>
</evidence>
<dbReference type="InterPro" id="IPR036837">
    <property type="entry name" value="Cation_efflux_CTD_sf"/>
</dbReference>
<dbReference type="PANTHER" id="PTHR43840">
    <property type="entry name" value="MITOCHONDRIAL METAL TRANSPORTER 1-RELATED"/>
    <property type="match status" value="1"/>
</dbReference>
<dbReference type="Gene3D" id="1.20.1510.10">
    <property type="entry name" value="Cation efflux protein transmembrane domain"/>
    <property type="match status" value="1"/>
</dbReference>
<dbReference type="STRING" id="349307.Mthe_0567"/>
<feature type="transmembrane region" description="Helical" evidence="6">
    <location>
        <begin position="15"/>
        <end position="33"/>
    </location>
</feature>
<dbReference type="GO" id="GO:0015341">
    <property type="term" value="F:zinc efflux antiporter activity"/>
    <property type="evidence" value="ECO:0007669"/>
    <property type="project" value="TreeGrafter"/>
</dbReference>
<keyword evidence="3 6" id="KW-0812">Transmembrane</keyword>
<protein>
    <submittedName>
        <fullName evidence="10">Cation diffusion facilitator family transporter</fullName>
    </submittedName>
</protein>
<evidence type="ECO:0000259" key="8">
    <source>
        <dbReference type="Pfam" id="PF02579"/>
    </source>
</evidence>
<dbReference type="GO" id="GO:0006882">
    <property type="term" value="P:intracellular zinc ion homeostasis"/>
    <property type="evidence" value="ECO:0007669"/>
    <property type="project" value="TreeGrafter"/>
</dbReference>
<dbReference type="InterPro" id="IPR058533">
    <property type="entry name" value="Cation_efflux_TM"/>
</dbReference>
<dbReference type="SUPFAM" id="SSF53146">
    <property type="entry name" value="Nitrogenase accessory factor-like"/>
    <property type="match status" value="1"/>
</dbReference>
<dbReference type="InterPro" id="IPR027469">
    <property type="entry name" value="Cation_efflux_TMD_sf"/>
</dbReference>
<comment type="subcellular location">
    <subcellularLocation>
        <location evidence="1">Membrane</location>
        <topology evidence="1">Multi-pass membrane protein</topology>
    </subcellularLocation>
</comment>
<feature type="domain" description="Cation efflux protein transmembrane" evidence="7">
    <location>
        <begin position="16"/>
        <end position="204"/>
    </location>
</feature>
<evidence type="ECO:0000256" key="4">
    <source>
        <dbReference type="ARBA" id="ARBA00022989"/>
    </source>
</evidence>
<feature type="domain" description="Dinitrogenase iron-molybdenum cofactor biosynthesis" evidence="8">
    <location>
        <begin position="303"/>
        <end position="395"/>
    </location>
</feature>
<dbReference type="HOGENOM" id="CLU_013430_3_3_2"/>
<sequence>MTGVRMPDDPVQRTAIYSLLLNIFLVGAKLVLSELSGSLSLRADAIHSMVDVLASLALIVGLVISTRKSENFPYGLYKVENVVSVAISILLFLSAYEIVMAALRGEQIFLTYSGWQLLAVMALVPIPFIFGRYQIRIGERFGSPSMIADGAQHQADVLTSSIVLIAFLGQMAGVQLDRVAAVVIALFVIRAGWDILESGMRVLLDASVDRETLERIRSIIEEAPEVVSVKEVVARNSGRYLFVEANLVFRLRDLQRAHASATRIEESIKREVPAVDRIIIHYEPMARSFVRYAVPLADPAGDVGTHFGESPYFAILDIDNVERKVKRQEIVANPYLGLEKGKGIKVAELLLKHKPDIVLTKESLRGRGPGYAFAEAGVETLQIQTDSLKELIDDLLRGQQLA</sequence>
<feature type="transmembrane region" description="Helical" evidence="6">
    <location>
        <begin position="85"/>
        <end position="103"/>
    </location>
</feature>
<dbReference type="EMBL" id="CP000477">
    <property type="protein sequence ID" value="ABK14358.1"/>
    <property type="molecule type" value="Genomic_DNA"/>
</dbReference>
<keyword evidence="5 6" id="KW-0472">Membrane</keyword>
<dbReference type="Gene3D" id="3.30.420.130">
    <property type="entry name" value="Dinitrogenase iron-molybdenum cofactor biosynthesis domain"/>
    <property type="match status" value="1"/>
</dbReference>
<name>A0B6N4_METTP</name>
<dbReference type="InterPro" id="IPR027470">
    <property type="entry name" value="Cation_efflux_CTD"/>
</dbReference>
<dbReference type="InterPro" id="IPR036105">
    <property type="entry name" value="DiNase_FeMo-co_biosyn_sf"/>
</dbReference>
<keyword evidence="11" id="KW-1185">Reference proteome</keyword>
<gene>
    <name evidence="10" type="ordered locus">Mthe_0567</name>
</gene>
<feature type="domain" description="Cation efflux protein cytoplasmic" evidence="9">
    <location>
        <begin position="209"/>
        <end position="284"/>
    </location>
</feature>
<dbReference type="Pfam" id="PF02579">
    <property type="entry name" value="Nitro_FeMo-Co"/>
    <property type="match status" value="1"/>
</dbReference>
<accession>A0B6N4</accession>
<dbReference type="Proteomes" id="UP000000674">
    <property type="component" value="Chromosome"/>
</dbReference>
<evidence type="ECO:0000313" key="10">
    <source>
        <dbReference type="EMBL" id="ABK14358.1"/>
    </source>
</evidence>